<dbReference type="InterPro" id="IPR000515">
    <property type="entry name" value="MetI-like"/>
</dbReference>
<dbReference type="Proteomes" id="UP000237846">
    <property type="component" value="Unassembled WGS sequence"/>
</dbReference>
<evidence type="ECO:0000259" key="8">
    <source>
        <dbReference type="PROSITE" id="PS50928"/>
    </source>
</evidence>
<evidence type="ECO:0000256" key="7">
    <source>
        <dbReference type="RuleBase" id="RU363032"/>
    </source>
</evidence>
<keyword evidence="3" id="KW-1003">Cell membrane</keyword>
<dbReference type="InterPro" id="IPR050901">
    <property type="entry name" value="BP-dep_ABC_trans_perm"/>
</dbReference>
<comment type="similarity">
    <text evidence="7">Belongs to the binding-protein-dependent transport system permease family.</text>
</comment>
<dbReference type="CDD" id="cd06261">
    <property type="entry name" value="TM_PBP2"/>
    <property type="match status" value="1"/>
</dbReference>
<evidence type="ECO:0000256" key="5">
    <source>
        <dbReference type="ARBA" id="ARBA00022989"/>
    </source>
</evidence>
<dbReference type="InterPro" id="IPR035906">
    <property type="entry name" value="MetI-like_sf"/>
</dbReference>
<dbReference type="PROSITE" id="PS50928">
    <property type="entry name" value="ABC_TM1"/>
    <property type="match status" value="1"/>
</dbReference>
<proteinExistence type="inferred from homology"/>
<evidence type="ECO:0000256" key="6">
    <source>
        <dbReference type="ARBA" id="ARBA00023136"/>
    </source>
</evidence>
<organism evidence="9 10">
    <name type="scientific">Allonocardiopsis opalescens</name>
    <dbReference type="NCBI Taxonomy" id="1144618"/>
    <lineage>
        <taxon>Bacteria</taxon>
        <taxon>Bacillati</taxon>
        <taxon>Actinomycetota</taxon>
        <taxon>Actinomycetes</taxon>
        <taxon>Streptosporangiales</taxon>
        <taxon>Allonocardiopsis</taxon>
    </lineage>
</organism>
<evidence type="ECO:0000256" key="1">
    <source>
        <dbReference type="ARBA" id="ARBA00004651"/>
    </source>
</evidence>
<feature type="transmembrane region" description="Helical" evidence="7">
    <location>
        <begin position="140"/>
        <end position="159"/>
    </location>
</feature>
<evidence type="ECO:0000256" key="2">
    <source>
        <dbReference type="ARBA" id="ARBA00022448"/>
    </source>
</evidence>
<keyword evidence="2 7" id="KW-0813">Transport</keyword>
<evidence type="ECO:0000256" key="3">
    <source>
        <dbReference type="ARBA" id="ARBA00022475"/>
    </source>
</evidence>
<dbReference type="PANTHER" id="PTHR32243">
    <property type="entry name" value="MALTOSE TRANSPORT SYSTEM PERMEASE-RELATED"/>
    <property type="match status" value="1"/>
</dbReference>
<dbReference type="AlphaFoldDB" id="A0A2T0QAA7"/>
<dbReference type="OrthoDB" id="9794684at2"/>
<dbReference type="EMBL" id="PVZC01000002">
    <property type="protein sequence ID" value="PRY00809.1"/>
    <property type="molecule type" value="Genomic_DNA"/>
</dbReference>
<dbReference type="GO" id="GO:0055085">
    <property type="term" value="P:transmembrane transport"/>
    <property type="evidence" value="ECO:0007669"/>
    <property type="project" value="InterPro"/>
</dbReference>
<evidence type="ECO:0000256" key="4">
    <source>
        <dbReference type="ARBA" id="ARBA00022692"/>
    </source>
</evidence>
<keyword evidence="6 7" id="KW-0472">Membrane</keyword>
<feature type="transmembrane region" description="Helical" evidence="7">
    <location>
        <begin position="71"/>
        <end position="95"/>
    </location>
</feature>
<keyword evidence="10" id="KW-1185">Reference proteome</keyword>
<accession>A0A2T0QAA7</accession>
<comment type="caution">
    <text evidence="9">The sequence shown here is derived from an EMBL/GenBank/DDBJ whole genome shotgun (WGS) entry which is preliminary data.</text>
</comment>
<name>A0A2T0QAA7_9ACTN</name>
<feature type="transmembrane region" description="Helical" evidence="7">
    <location>
        <begin position="244"/>
        <end position="262"/>
    </location>
</feature>
<reference evidence="9 10" key="1">
    <citation type="submission" date="2018-03" db="EMBL/GenBank/DDBJ databases">
        <title>Genomic Encyclopedia of Archaeal and Bacterial Type Strains, Phase II (KMG-II): from individual species to whole genera.</title>
        <authorList>
            <person name="Goeker M."/>
        </authorList>
    </citation>
    <scope>NUCLEOTIDE SEQUENCE [LARGE SCALE GENOMIC DNA]</scope>
    <source>
        <strain evidence="9 10">DSM 45601</strain>
    </source>
</reference>
<dbReference type="Gene3D" id="1.10.3720.10">
    <property type="entry name" value="MetI-like"/>
    <property type="match status" value="1"/>
</dbReference>
<feature type="transmembrane region" description="Helical" evidence="7">
    <location>
        <begin position="107"/>
        <end position="134"/>
    </location>
</feature>
<feature type="domain" description="ABC transmembrane type-1" evidence="8">
    <location>
        <begin position="72"/>
        <end position="263"/>
    </location>
</feature>
<dbReference type="SUPFAM" id="SSF161098">
    <property type="entry name" value="MetI-like"/>
    <property type="match status" value="1"/>
</dbReference>
<keyword evidence="5 7" id="KW-1133">Transmembrane helix</keyword>
<evidence type="ECO:0000313" key="9">
    <source>
        <dbReference type="EMBL" id="PRY00809.1"/>
    </source>
</evidence>
<comment type="subcellular location">
    <subcellularLocation>
        <location evidence="1 7">Cell membrane</location>
        <topology evidence="1 7">Multi-pass membrane protein</topology>
    </subcellularLocation>
</comment>
<sequence>MLMHRRLSLGVRVVLALATTVLAGFPVYWMFDTATTPSDALYRGDQSWLPDLTRAGNVFSVLASDTPFLRWLGNSAVIAFGTTLLSLAIAVMAAYALSRYKFHGKGLLGFGLFATQMLPEALLLVPLYSLFAILGLLNGLGGLILVNTSFAMPVAVWILKSAMDGVPYEIEESARVDGCSPFAILQMIMLPIVMPSLAAAAVIAFFDGWNEYLFATTFIEDRELWAASTGLASFVGEFSTPLDTVFSAALLFTLPAIVFFLLMQRRIVSGLTAGSVKG</sequence>
<evidence type="ECO:0000313" key="10">
    <source>
        <dbReference type="Proteomes" id="UP000237846"/>
    </source>
</evidence>
<dbReference type="GO" id="GO:0005886">
    <property type="term" value="C:plasma membrane"/>
    <property type="evidence" value="ECO:0007669"/>
    <property type="project" value="UniProtKB-SubCell"/>
</dbReference>
<dbReference type="PANTHER" id="PTHR32243:SF18">
    <property type="entry name" value="INNER MEMBRANE ABC TRANSPORTER PERMEASE PROTEIN YCJP"/>
    <property type="match status" value="1"/>
</dbReference>
<feature type="transmembrane region" description="Helical" evidence="7">
    <location>
        <begin position="180"/>
        <end position="206"/>
    </location>
</feature>
<protein>
    <submittedName>
        <fullName evidence="9">Carbohydrate ABC transporter membrane protein 2 (CUT1 family)</fullName>
    </submittedName>
</protein>
<keyword evidence="4 7" id="KW-0812">Transmembrane</keyword>
<dbReference type="Pfam" id="PF00528">
    <property type="entry name" value="BPD_transp_1"/>
    <property type="match status" value="1"/>
</dbReference>
<gene>
    <name evidence="9" type="ORF">CLV72_102441</name>
</gene>